<evidence type="ECO:0000259" key="3">
    <source>
        <dbReference type="Pfam" id="PF00149"/>
    </source>
</evidence>
<comment type="caution">
    <text evidence="4">The sequence shown here is derived from an EMBL/GenBank/DDBJ whole genome shotgun (WGS) entry which is preliminary data.</text>
</comment>
<dbReference type="Pfam" id="PF00149">
    <property type="entry name" value="Metallophos"/>
    <property type="match status" value="1"/>
</dbReference>
<evidence type="ECO:0000256" key="2">
    <source>
        <dbReference type="SAM" id="MobiDB-lite"/>
    </source>
</evidence>
<gene>
    <name evidence="4" type="ORF">CTEN210_16277</name>
</gene>
<evidence type="ECO:0000313" key="5">
    <source>
        <dbReference type="Proteomes" id="UP001054902"/>
    </source>
</evidence>
<dbReference type="SUPFAM" id="SSF75712">
    <property type="entry name" value="Rad50 coiled-coil Zn hook"/>
    <property type="match status" value="1"/>
</dbReference>
<dbReference type="PANTHER" id="PTHR32114">
    <property type="entry name" value="ABC TRANSPORTER ABCH.3"/>
    <property type="match status" value="1"/>
</dbReference>
<dbReference type="GO" id="GO:0016787">
    <property type="term" value="F:hydrolase activity"/>
    <property type="evidence" value="ECO:0007669"/>
    <property type="project" value="InterPro"/>
</dbReference>
<dbReference type="InterPro" id="IPR027417">
    <property type="entry name" value="P-loop_NTPase"/>
</dbReference>
<feature type="coiled-coil region" evidence="1">
    <location>
        <begin position="1139"/>
        <end position="1292"/>
    </location>
</feature>
<feature type="region of interest" description="Disordered" evidence="2">
    <location>
        <begin position="122"/>
        <end position="258"/>
    </location>
</feature>
<sequence>MFAVVRVRAFSPHQWIRVSSHATKHLQRQTNAAQSINRFTPETNVIAYSYFSTRRKAKNRIFQEGEPCLVQMNGAQYEGTIQGRNGVWYTVAIPKEDGNGFITLKRRGGELTPKISGLMGNIGFTIPDRPREERMKDEPAKVEKDESPFKIEKEPEKPKGDFFIRDKPRPGEVLRTETGESQQAPNPSPAPVETTKSSQEGDFTIRDRPLASEVKNTDKTTKSSQEGDFTIRDRPLASEVKNTEKATEIDAKPTRSSEEFLESLKSKAATYEEVDDLDEIPPEVEETFKEEVMQKEKDMLMDLISPPSLTVINLDASVLCQKSDQDQIRNRRYAQYLNQCQHFAQYDKWVMFTDLHCAPASLSTCLKVLETVHEEAKKQNAGILFLGDFWHHRGTVRVDCLNAVLNELSDWEQPCIMIPGNHDQVSLGGLEHALTPLQNAYRVSTKNTIDEGDVNGILIFSHPTKFKEAMFIPHIREIGVMQSILQSKTSASSNALFVHADVTGAYMNDLITSSGGIAPAYFPPNVPIWSGHFHKPHTVEKPEAAPGVKIRYVGSPYETTLAEANQEKALLVLDSSKNWTCAEEIPLSIGRRHWRCKSIDEFLEIPVMNEDDFNDALTGPCKVVRGGDRVVISVQQEDLEEYRRNNSKSRENRLNGGSAFDTKVRDLRSLGVSVEVRETKAIPNVQHVGSVIDNDDELKDALDWLLIEDMSPSTTWTNYLSSEVKRESMKNSTAEILLEAGNNLLEELGIPKDVNDNEADTRESNQSTKLSLDKITVEGFGPFKESTTYPLNDRGLVLLRGSNRDGGSDSNGSGKSTLAMSALWALTGSIDPRPVNDGKVGDVIHDKASSAKVTIKGLINNKEFVISRTKTASKGSLTFMLDGEDMTKQSAKETQQFIEESLGADPQVLSRTIFHGQHTMNGLLEATDAKLKEELSIIVPLKIWQDAAAKARKMARTLSQSVSEYDGMISIRKRDLEKVIVKRENADNIVASKGKTFLEMEEKIKKRLEEEVVSEVSDSVDIETIQTSIEELRKEIDDLESSLSSNFVEMKKELEPLEAERVKYANNLSFEKSELQKCLRQVDRYELSLSSACETMENLERKWGIEDSSDLSSLAANPPSVCPTCKQEIKDDEAHQHFINEVETTMSEAMGKIEELQGLLSSSEEILKEKQLLVDVIEDQVRFLTKEMERIEDQWQGKQSEIEATLQEVRGSYSQLSNDLAQAAKNMDVINEVKTLKSNAVIELRSFKEGLTAAIENRNEIAKELEELQNSLEDIESKRENDRREAEVMKNAADNFGARGVQTFILQNTVKALQIASQSYLDELSDGTLRLELVLDSGDRILRTVSVLNSDGVWVARPLSSLSGGQWRRCSLALSLGFADLISRRGRLCSSLLVLDEPLTHLDSSGRDSVGKLLRKIITNQSSEQVDGQVRTLGGLSVNTILIILQDLVAEELSESFDCIDEVVKHKGQSKVVVDETAQY</sequence>
<proteinExistence type="predicted"/>
<accession>A0AAD3D8G2</accession>
<dbReference type="InterPro" id="IPR029052">
    <property type="entry name" value="Metallo-depent_PP-like"/>
</dbReference>
<feature type="compositionally biased region" description="Basic and acidic residues" evidence="2">
    <location>
        <begin position="128"/>
        <end position="178"/>
    </location>
</feature>
<dbReference type="Gene3D" id="3.40.50.300">
    <property type="entry name" value="P-loop containing nucleotide triphosphate hydrolases"/>
    <property type="match status" value="2"/>
</dbReference>
<feature type="compositionally biased region" description="Basic and acidic residues" evidence="2">
    <location>
        <begin position="203"/>
        <end position="221"/>
    </location>
</feature>
<evidence type="ECO:0000256" key="1">
    <source>
        <dbReference type="SAM" id="Coils"/>
    </source>
</evidence>
<dbReference type="PANTHER" id="PTHR32114:SF2">
    <property type="entry name" value="ABC TRANSPORTER ABCH.3"/>
    <property type="match status" value="1"/>
</dbReference>
<dbReference type="SUPFAM" id="SSF52540">
    <property type="entry name" value="P-loop containing nucleoside triphosphate hydrolases"/>
    <property type="match status" value="1"/>
</dbReference>
<feature type="coiled-coil region" evidence="1">
    <location>
        <begin position="1022"/>
        <end position="1049"/>
    </location>
</feature>
<dbReference type="Gene3D" id="3.60.21.10">
    <property type="match status" value="1"/>
</dbReference>
<name>A0AAD3D8G2_9STRA</name>
<organism evidence="4 5">
    <name type="scientific">Chaetoceros tenuissimus</name>
    <dbReference type="NCBI Taxonomy" id="426638"/>
    <lineage>
        <taxon>Eukaryota</taxon>
        <taxon>Sar</taxon>
        <taxon>Stramenopiles</taxon>
        <taxon>Ochrophyta</taxon>
        <taxon>Bacillariophyta</taxon>
        <taxon>Coscinodiscophyceae</taxon>
        <taxon>Chaetocerotophycidae</taxon>
        <taxon>Chaetocerotales</taxon>
        <taxon>Chaetocerotaceae</taxon>
        <taxon>Chaetoceros</taxon>
    </lineage>
</organism>
<evidence type="ECO:0000313" key="4">
    <source>
        <dbReference type="EMBL" id="GFH59801.1"/>
    </source>
</evidence>
<feature type="compositionally biased region" description="Basic and acidic residues" evidence="2">
    <location>
        <begin position="229"/>
        <end position="258"/>
    </location>
</feature>
<dbReference type="InterPro" id="IPR004843">
    <property type="entry name" value="Calcineurin-like_PHP"/>
</dbReference>
<dbReference type="SUPFAM" id="SSF56300">
    <property type="entry name" value="Metallo-dependent phosphatases"/>
    <property type="match status" value="1"/>
</dbReference>
<keyword evidence="5" id="KW-1185">Reference proteome</keyword>
<reference evidence="4 5" key="1">
    <citation type="journal article" date="2021" name="Sci. Rep.">
        <title>The genome of the diatom Chaetoceros tenuissimus carries an ancient integrated fragment of an extant virus.</title>
        <authorList>
            <person name="Hongo Y."/>
            <person name="Kimura K."/>
            <person name="Takaki Y."/>
            <person name="Yoshida Y."/>
            <person name="Baba S."/>
            <person name="Kobayashi G."/>
            <person name="Nagasaki K."/>
            <person name="Hano T."/>
            <person name="Tomaru Y."/>
        </authorList>
    </citation>
    <scope>NUCLEOTIDE SEQUENCE [LARGE SCALE GENOMIC DNA]</scope>
    <source>
        <strain evidence="4 5">NIES-3715</strain>
    </source>
</reference>
<protein>
    <recommendedName>
        <fullName evidence="3">Calcineurin-like phosphoesterase domain-containing protein</fullName>
    </recommendedName>
</protein>
<keyword evidence="1" id="KW-0175">Coiled coil</keyword>
<feature type="domain" description="Calcineurin-like phosphoesterase" evidence="3">
    <location>
        <begin position="352"/>
        <end position="453"/>
    </location>
</feature>
<dbReference type="EMBL" id="BLLK01000069">
    <property type="protein sequence ID" value="GFH59801.1"/>
    <property type="molecule type" value="Genomic_DNA"/>
</dbReference>
<dbReference type="Proteomes" id="UP001054902">
    <property type="component" value="Unassembled WGS sequence"/>
</dbReference>